<dbReference type="GO" id="GO:0045494">
    <property type="term" value="P:photoreceptor cell maintenance"/>
    <property type="evidence" value="ECO:0007669"/>
    <property type="project" value="TreeGrafter"/>
</dbReference>
<organism evidence="1 2">
    <name type="scientific">Acanthosepion pharaonis</name>
    <name type="common">Pharaoh cuttlefish</name>
    <name type="synonym">Sepia pharaonis</name>
    <dbReference type="NCBI Taxonomy" id="158019"/>
    <lineage>
        <taxon>Eukaryota</taxon>
        <taxon>Metazoa</taxon>
        <taxon>Spiralia</taxon>
        <taxon>Lophotrochozoa</taxon>
        <taxon>Mollusca</taxon>
        <taxon>Cephalopoda</taxon>
        <taxon>Coleoidea</taxon>
        <taxon>Decapodiformes</taxon>
        <taxon>Sepiida</taxon>
        <taxon>Sepiina</taxon>
        <taxon>Sepiidae</taxon>
        <taxon>Acanthosepion</taxon>
    </lineage>
</organism>
<proteinExistence type="predicted"/>
<dbReference type="Proteomes" id="UP000597762">
    <property type="component" value="Unassembled WGS sequence"/>
</dbReference>
<accession>A0A812CUE3</accession>
<dbReference type="PANTHER" id="PTHR46883:SF1">
    <property type="entry name" value="BARDET-BIEDL SYNDROME 12 PROTEIN"/>
    <property type="match status" value="1"/>
</dbReference>
<dbReference type="Gene3D" id="3.30.260.10">
    <property type="entry name" value="TCP-1-like chaperonin intermediate domain"/>
    <property type="match status" value="1"/>
</dbReference>
<gene>
    <name evidence="1" type="ORF">SPHA_41285</name>
</gene>
<dbReference type="GO" id="GO:0051131">
    <property type="term" value="P:chaperone-mediated protein complex assembly"/>
    <property type="evidence" value="ECO:0007669"/>
    <property type="project" value="InterPro"/>
</dbReference>
<keyword evidence="2" id="KW-1185">Reference proteome</keyword>
<dbReference type="GO" id="GO:0005524">
    <property type="term" value="F:ATP binding"/>
    <property type="evidence" value="ECO:0007669"/>
    <property type="project" value="InterPro"/>
</dbReference>
<dbReference type="Pfam" id="PF00118">
    <property type="entry name" value="Cpn60_TCP1"/>
    <property type="match status" value="1"/>
</dbReference>
<evidence type="ECO:0000313" key="1">
    <source>
        <dbReference type="EMBL" id="CAE1278396.1"/>
    </source>
</evidence>
<evidence type="ECO:0000313" key="2">
    <source>
        <dbReference type="Proteomes" id="UP000597762"/>
    </source>
</evidence>
<reference evidence="1" key="1">
    <citation type="submission" date="2021-01" db="EMBL/GenBank/DDBJ databases">
        <authorList>
            <person name="Li R."/>
            <person name="Bekaert M."/>
        </authorList>
    </citation>
    <scope>NUCLEOTIDE SEQUENCE</scope>
    <source>
        <strain evidence="1">Farmed</strain>
    </source>
</reference>
<dbReference type="SUPFAM" id="SSF48592">
    <property type="entry name" value="GroEL equatorial domain-like"/>
    <property type="match status" value="1"/>
</dbReference>
<dbReference type="InterPro" id="IPR027410">
    <property type="entry name" value="TCP-1-like_intermed_sf"/>
</dbReference>
<sequence length="532" mass="59953">METVDNDGSQSYTKITADMGCHKSMICQTIKKDIGYSSDCKSHRMLITNASNESREVKVAALLNELKHGSAKYVCVKKTGTRMTETMHEKQVFLCFFLTTNSVSSMLGNPFHNKWIITEDEPILSHDILVFLQNVDIEHPIGQLIRTCCEEYHSSFGCGTKTVLYLIGQWTNLCCNLKFQGIPISKLLFLLKESVRDCITFLDHLVIPTENFLDHSVVLSAKEKKLHFWDLTKMQNLSHNVLLVKTSVINNIHHVGYQKLAKVENTCTREEYILSRKMSARDKWISHVQWILKQLKVTILVATGKVDKNLVETLSCCGILVFENTEQTAVEALASLNEKSRIEPVVYITDATQKNVLAGILMEPLNADRILSSNQHSQELYIVLSTPQCQVQTLVLHHPAQAGLDLLAQEFQLSSHRVSSALNHGKVLPGGGTTEQKCADYLLNKAELLRKQIHPNSNGHELYMAEILLKLAESFQSFSKCVSLNSGRMDRDTSYNLILDDHFTKIQSWKTALQLVSILTRIDAKVVLGIPQ</sequence>
<dbReference type="Gene3D" id="3.50.7.10">
    <property type="entry name" value="GroEL"/>
    <property type="match status" value="1"/>
</dbReference>
<dbReference type="AlphaFoldDB" id="A0A812CUE3"/>
<dbReference type="PANTHER" id="PTHR46883">
    <property type="entry name" value="BARDET-BIEDL SYNDROME 12 PROTEIN"/>
    <property type="match status" value="1"/>
</dbReference>
<dbReference type="Gene3D" id="1.10.560.10">
    <property type="entry name" value="GroEL-like equatorial domain"/>
    <property type="match status" value="2"/>
</dbReference>
<comment type="caution">
    <text evidence="1">The sequence shown here is derived from an EMBL/GenBank/DDBJ whole genome shotgun (WGS) entry which is preliminary data.</text>
</comment>
<dbReference type="EMBL" id="CAHIKZ030001979">
    <property type="protein sequence ID" value="CAE1278396.1"/>
    <property type="molecule type" value="Genomic_DNA"/>
</dbReference>
<dbReference type="OrthoDB" id="10037098at2759"/>
<dbReference type="InterPro" id="IPR027413">
    <property type="entry name" value="GROEL-like_equatorial_sf"/>
</dbReference>
<dbReference type="InterPro" id="IPR027409">
    <property type="entry name" value="GroEL-like_apical_dom_sf"/>
</dbReference>
<name>A0A812CUE3_ACAPH</name>
<dbReference type="InterPro" id="IPR002423">
    <property type="entry name" value="Cpn60/GroEL/TCP-1"/>
</dbReference>
<protein>
    <submittedName>
        <fullName evidence="1">Uncharacterized protein</fullName>
    </submittedName>
</protein>
<dbReference type="InterPro" id="IPR042984">
    <property type="entry name" value="BBS12"/>
</dbReference>